<sequence>MERTCLLVCLCVGVHLVYGQVASLCRPNERFLSCGGCQKTCLDPAPACVAVCRIGCYCQLDEVRNSTGHCVPLSECPSGNSAYKLDTSEPRQECPPTEEYRFCEPCNRTCEDPNPVCPAQCARGCFCKDDLLRDKDGSCVEYGKCSKFAKNESSAYKLDTSEPRQECPPTEEYRFCEPCNRTCEDPNPVCPAQCARGCFCKDDLLRDKDGSCVEYGKCSKFAKNESCLKDCEPCEKTCSNPNPVCPAQCNKGCFCEDGLLKAPSGKCVKLEDCPKAEVTFGAVDPSIEDCAPDEEFLSCGWCEPSCWEPAPACPRVCTRGCLCQKCLNPNEEFVCRYGCEARCGGGGGCIGRPRRCQLGCHCRLGLLRDPATGHCVTPAQCKEKDMKRVVFTKDTDTLARIKQIIGDSNVKVEVVES</sequence>
<dbReference type="Proteomes" id="UP001064048">
    <property type="component" value="Chromosome 23"/>
</dbReference>
<keyword evidence="2" id="KW-1185">Reference proteome</keyword>
<reference evidence="1 2" key="1">
    <citation type="journal article" date="2022" name="Genome Biol. Evol.">
        <title>The Spruce Budworm Genome: Reconstructing the Evolutionary History of Antifreeze Proteins.</title>
        <authorList>
            <person name="Beliveau C."/>
            <person name="Gagne P."/>
            <person name="Picq S."/>
            <person name="Vernygora O."/>
            <person name="Keeling C.I."/>
            <person name="Pinkney K."/>
            <person name="Doucet D."/>
            <person name="Wen F."/>
            <person name="Johnston J.S."/>
            <person name="Maaroufi H."/>
            <person name="Boyle B."/>
            <person name="Laroche J."/>
            <person name="Dewar K."/>
            <person name="Juretic N."/>
            <person name="Blackburn G."/>
            <person name="Nisole A."/>
            <person name="Brunet B."/>
            <person name="Brandao M."/>
            <person name="Lumley L."/>
            <person name="Duan J."/>
            <person name="Quan G."/>
            <person name="Lucarotti C.J."/>
            <person name="Roe A.D."/>
            <person name="Sperling F.A.H."/>
            <person name="Levesque R.C."/>
            <person name="Cusson M."/>
        </authorList>
    </citation>
    <scope>NUCLEOTIDE SEQUENCE [LARGE SCALE GENOMIC DNA]</scope>
    <source>
        <strain evidence="1">Glfc:IPQL:Cfum</strain>
    </source>
</reference>
<evidence type="ECO:0000313" key="1">
    <source>
        <dbReference type="EMBL" id="KAI8439779.1"/>
    </source>
</evidence>
<dbReference type="EMBL" id="CM046123">
    <property type="protein sequence ID" value="KAI8439779.1"/>
    <property type="molecule type" value="Genomic_DNA"/>
</dbReference>
<proteinExistence type="predicted"/>
<gene>
    <name evidence="1" type="ORF">MSG28_013462</name>
</gene>
<comment type="caution">
    <text evidence="1">The sequence shown here is derived from an EMBL/GenBank/DDBJ whole genome shotgun (WGS) entry which is preliminary data.</text>
</comment>
<accession>A0ACC0KTX6</accession>
<name>A0ACC0KTX6_CHOFU</name>
<protein>
    <submittedName>
        <fullName evidence="1">Uncharacterized protein</fullName>
    </submittedName>
</protein>
<evidence type="ECO:0000313" key="2">
    <source>
        <dbReference type="Proteomes" id="UP001064048"/>
    </source>
</evidence>
<organism evidence="1 2">
    <name type="scientific">Choristoneura fumiferana</name>
    <name type="common">Spruce budworm moth</name>
    <name type="synonym">Archips fumiferana</name>
    <dbReference type="NCBI Taxonomy" id="7141"/>
    <lineage>
        <taxon>Eukaryota</taxon>
        <taxon>Metazoa</taxon>
        <taxon>Ecdysozoa</taxon>
        <taxon>Arthropoda</taxon>
        <taxon>Hexapoda</taxon>
        <taxon>Insecta</taxon>
        <taxon>Pterygota</taxon>
        <taxon>Neoptera</taxon>
        <taxon>Endopterygota</taxon>
        <taxon>Lepidoptera</taxon>
        <taxon>Glossata</taxon>
        <taxon>Ditrysia</taxon>
        <taxon>Tortricoidea</taxon>
        <taxon>Tortricidae</taxon>
        <taxon>Tortricinae</taxon>
        <taxon>Choristoneura</taxon>
    </lineage>
</organism>